<gene>
    <name evidence="1" type="ORF">B0T23DRAFT_404929</name>
</gene>
<name>A0AAJ0I935_9PEZI</name>
<proteinExistence type="predicted"/>
<accession>A0AAJ0I935</accession>
<comment type="caution">
    <text evidence="1">The sequence shown here is derived from an EMBL/GenBank/DDBJ whole genome shotgun (WGS) entry which is preliminary data.</text>
</comment>
<dbReference type="GeneID" id="87876569"/>
<reference evidence="1 2" key="1">
    <citation type="journal article" date="2023" name="Mol. Phylogenet. Evol.">
        <title>Genome-scale phylogeny and comparative genomics of the fungal order Sordariales.</title>
        <authorList>
            <person name="Hensen N."/>
            <person name="Bonometti L."/>
            <person name="Westerberg I."/>
            <person name="Brannstrom I.O."/>
            <person name="Guillou S."/>
            <person name="Cros-Aarteil S."/>
            <person name="Calhoun S."/>
            <person name="Haridas S."/>
            <person name="Kuo A."/>
            <person name="Mondo S."/>
            <person name="Pangilinan J."/>
            <person name="Riley R."/>
            <person name="LaButti K."/>
            <person name="Andreopoulos B."/>
            <person name="Lipzen A."/>
            <person name="Chen C."/>
            <person name="Yan M."/>
            <person name="Daum C."/>
            <person name="Ng V."/>
            <person name="Clum A."/>
            <person name="Steindorff A."/>
            <person name="Ohm R.A."/>
            <person name="Martin F."/>
            <person name="Silar P."/>
            <person name="Natvig D.O."/>
            <person name="Lalanne C."/>
            <person name="Gautier V."/>
            <person name="Ament-Velasquez S.L."/>
            <person name="Kruys A."/>
            <person name="Hutchinson M.I."/>
            <person name="Powell A.J."/>
            <person name="Barry K."/>
            <person name="Miller A.N."/>
            <person name="Grigoriev I.V."/>
            <person name="Debuchy R."/>
            <person name="Gladieux P."/>
            <person name="Hiltunen Thoren M."/>
            <person name="Johannesson H."/>
        </authorList>
    </citation>
    <scope>NUCLEOTIDE SEQUENCE [LARGE SCALE GENOMIC DNA]</scope>
    <source>
        <strain evidence="1 2">FGSC 10403</strain>
    </source>
</reference>
<protein>
    <submittedName>
        <fullName evidence="1">Uncharacterized protein</fullName>
    </submittedName>
</protein>
<dbReference type="EMBL" id="JAULSX010000004">
    <property type="protein sequence ID" value="KAK3492931.1"/>
    <property type="molecule type" value="Genomic_DNA"/>
</dbReference>
<organism evidence="1 2">
    <name type="scientific">Neurospora hispaniola</name>
    <dbReference type="NCBI Taxonomy" id="588809"/>
    <lineage>
        <taxon>Eukaryota</taxon>
        <taxon>Fungi</taxon>
        <taxon>Dikarya</taxon>
        <taxon>Ascomycota</taxon>
        <taxon>Pezizomycotina</taxon>
        <taxon>Sordariomycetes</taxon>
        <taxon>Sordariomycetidae</taxon>
        <taxon>Sordariales</taxon>
        <taxon>Sordariaceae</taxon>
        <taxon>Neurospora</taxon>
    </lineage>
</organism>
<evidence type="ECO:0000313" key="1">
    <source>
        <dbReference type="EMBL" id="KAK3492931.1"/>
    </source>
</evidence>
<keyword evidence="2" id="KW-1185">Reference proteome</keyword>
<dbReference type="Proteomes" id="UP001285908">
    <property type="component" value="Unassembled WGS sequence"/>
</dbReference>
<dbReference type="AlphaFoldDB" id="A0AAJ0I935"/>
<dbReference type="RefSeq" id="XP_062693389.1">
    <property type="nucleotide sequence ID" value="XM_062838947.1"/>
</dbReference>
<sequence length="74" mass="8353">MCLSQRRMRTAALILLSAIETPSRCRLAKDQKDAVRFWASHVSTMTSASRGEVWILPRNVGCTHHVLESVDQQT</sequence>
<evidence type="ECO:0000313" key="2">
    <source>
        <dbReference type="Proteomes" id="UP001285908"/>
    </source>
</evidence>